<dbReference type="Pfam" id="PF05419">
    <property type="entry name" value="GUN4"/>
    <property type="match status" value="1"/>
</dbReference>
<dbReference type="AlphaFoldDB" id="A0A941GSE3"/>
<evidence type="ECO:0000313" key="11">
    <source>
        <dbReference type="EMBL" id="MBR8829509.1"/>
    </source>
</evidence>
<dbReference type="InterPro" id="IPR037215">
    <property type="entry name" value="GUN4-like_sf"/>
</dbReference>
<dbReference type="Pfam" id="PF00069">
    <property type="entry name" value="Pkinase"/>
    <property type="match status" value="1"/>
</dbReference>
<evidence type="ECO:0000256" key="8">
    <source>
        <dbReference type="ARBA" id="ARBA00048679"/>
    </source>
</evidence>
<keyword evidence="5" id="KW-0418">Kinase</keyword>
<keyword evidence="3" id="KW-0808">Transferase</keyword>
<dbReference type="CDD" id="cd16383">
    <property type="entry name" value="GUN4"/>
    <property type="match status" value="1"/>
</dbReference>
<dbReference type="InterPro" id="IPR000719">
    <property type="entry name" value="Prot_kinase_dom"/>
</dbReference>
<sequence>MKISQCFNPNCLGQNPPDNQICNLCGAKLLLGDRYRGVTYIGAGRGSRTFVAIDQKNQKKPCIIKQYIPPNQTPAHLGQLTQEFKQEVVTLLELGKKQTSLPKILNLFVQDSKIYLVLEFIRGQDLRKQLEQKGKFSETEVRQVLTQLLPVLHTLHEQGIIHQDIKPESIIGRKDGSLVLTDFGVFKQLITAASGTIPVNPSYAPPEQMRGIVYRSSDLYSLGVTAVRLLTGCLPTGEKDQIFDPLHMCWTWEEWCQENEIAISDNFRAVLQKLLQVQLKHRFQSATQVLEALNSQSATAPPEKLVNELGIDYTKLRDLLIAGKWKEADEETYELMIKVCHREEYGELKTEDIEQFPCHELDNIDQLWVNYSQGQFGFSVQAHIYQSLENHTEYDTEIWRSFGELVGWRKDGNWFYWSDLIFSSNSPPGHLPCCLYSSIGQKLVLSRRIVCSLIQKIRQCH</sequence>
<dbReference type="GO" id="GO:0005524">
    <property type="term" value="F:ATP binding"/>
    <property type="evidence" value="ECO:0007669"/>
    <property type="project" value="UniProtKB-UniRule"/>
</dbReference>
<dbReference type="SMART" id="SM00220">
    <property type="entry name" value="S_TKc"/>
    <property type="match status" value="1"/>
</dbReference>
<proteinExistence type="predicted"/>
<dbReference type="Gene3D" id="3.30.200.20">
    <property type="entry name" value="Phosphorylase Kinase, domain 1"/>
    <property type="match status" value="1"/>
</dbReference>
<comment type="catalytic activity">
    <reaction evidence="7">
        <text>L-threonyl-[protein] + ATP = O-phospho-L-threonyl-[protein] + ADP + H(+)</text>
        <dbReference type="Rhea" id="RHEA:46608"/>
        <dbReference type="Rhea" id="RHEA-COMP:11060"/>
        <dbReference type="Rhea" id="RHEA-COMP:11605"/>
        <dbReference type="ChEBI" id="CHEBI:15378"/>
        <dbReference type="ChEBI" id="CHEBI:30013"/>
        <dbReference type="ChEBI" id="CHEBI:30616"/>
        <dbReference type="ChEBI" id="CHEBI:61977"/>
        <dbReference type="ChEBI" id="CHEBI:456216"/>
        <dbReference type="EC" id="2.7.11.1"/>
    </reaction>
</comment>
<organism evidence="11 12">
    <name type="scientific">Gomphosphaeria aponina SAG 52.96 = DSM 107014</name>
    <dbReference type="NCBI Taxonomy" id="1521640"/>
    <lineage>
        <taxon>Bacteria</taxon>
        <taxon>Bacillati</taxon>
        <taxon>Cyanobacteriota</taxon>
        <taxon>Cyanophyceae</taxon>
        <taxon>Oscillatoriophycideae</taxon>
        <taxon>Chroococcales</taxon>
        <taxon>Gomphosphaeriaceae</taxon>
        <taxon>Gomphosphaeria</taxon>
    </lineage>
</organism>
<accession>A0A941GSE3</accession>
<comment type="catalytic activity">
    <reaction evidence="8">
        <text>L-seryl-[protein] + ATP = O-phospho-L-seryl-[protein] + ADP + H(+)</text>
        <dbReference type="Rhea" id="RHEA:17989"/>
        <dbReference type="Rhea" id="RHEA-COMP:9863"/>
        <dbReference type="Rhea" id="RHEA-COMP:11604"/>
        <dbReference type="ChEBI" id="CHEBI:15378"/>
        <dbReference type="ChEBI" id="CHEBI:29999"/>
        <dbReference type="ChEBI" id="CHEBI:30616"/>
        <dbReference type="ChEBI" id="CHEBI:83421"/>
        <dbReference type="ChEBI" id="CHEBI:456216"/>
        <dbReference type="EC" id="2.7.11.1"/>
    </reaction>
</comment>
<feature type="binding site" evidence="9">
    <location>
        <position position="65"/>
    </location>
    <ligand>
        <name>ATP</name>
        <dbReference type="ChEBI" id="CHEBI:30616"/>
    </ligand>
</feature>
<comment type="caution">
    <text evidence="11">The sequence shown here is derived from an EMBL/GenBank/DDBJ whole genome shotgun (WGS) entry which is preliminary data.</text>
</comment>
<evidence type="ECO:0000256" key="1">
    <source>
        <dbReference type="ARBA" id="ARBA00012513"/>
    </source>
</evidence>
<dbReference type="InterPro" id="IPR017441">
    <property type="entry name" value="Protein_kinase_ATP_BS"/>
</dbReference>
<dbReference type="EC" id="2.7.11.1" evidence="1"/>
<dbReference type="Gene3D" id="1.10.510.10">
    <property type="entry name" value="Transferase(Phosphotransferase) domain 1"/>
    <property type="match status" value="1"/>
</dbReference>
<dbReference type="InterPro" id="IPR011009">
    <property type="entry name" value="Kinase-like_dom_sf"/>
</dbReference>
<evidence type="ECO:0000256" key="9">
    <source>
        <dbReference type="PROSITE-ProRule" id="PRU10141"/>
    </source>
</evidence>
<dbReference type="EMBL" id="JADQBC010000141">
    <property type="protein sequence ID" value="MBR8829509.1"/>
    <property type="molecule type" value="Genomic_DNA"/>
</dbReference>
<dbReference type="GO" id="GO:0004674">
    <property type="term" value="F:protein serine/threonine kinase activity"/>
    <property type="evidence" value="ECO:0007669"/>
    <property type="project" value="UniProtKB-KW"/>
</dbReference>
<keyword evidence="6 9" id="KW-0067">ATP-binding</keyword>
<keyword evidence="4 9" id="KW-0547">Nucleotide-binding</keyword>
<dbReference type="PROSITE" id="PS50011">
    <property type="entry name" value="PROTEIN_KINASE_DOM"/>
    <property type="match status" value="1"/>
</dbReference>
<evidence type="ECO:0000256" key="2">
    <source>
        <dbReference type="ARBA" id="ARBA00022527"/>
    </source>
</evidence>
<dbReference type="Proteomes" id="UP000767446">
    <property type="component" value="Unassembled WGS sequence"/>
</dbReference>
<evidence type="ECO:0000256" key="7">
    <source>
        <dbReference type="ARBA" id="ARBA00047899"/>
    </source>
</evidence>
<keyword evidence="2" id="KW-0723">Serine/threonine-protein kinase</keyword>
<dbReference type="PANTHER" id="PTHR24363:SF0">
    <property type="entry name" value="SERINE_THREONINE KINASE LIKE DOMAIN CONTAINING 1"/>
    <property type="match status" value="1"/>
</dbReference>
<dbReference type="SUPFAM" id="SSF140869">
    <property type="entry name" value="GUN4-like"/>
    <property type="match status" value="1"/>
</dbReference>
<feature type="domain" description="Protein kinase" evidence="10">
    <location>
        <begin position="35"/>
        <end position="294"/>
    </location>
</feature>
<dbReference type="PANTHER" id="PTHR24363">
    <property type="entry name" value="SERINE/THREONINE PROTEIN KINASE"/>
    <property type="match status" value="1"/>
</dbReference>
<gene>
    <name evidence="11" type="ORF">DSM107014_16705</name>
</gene>
<dbReference type="SUPFAM" id="SSF56112">
    <property type="entry name" value="Protein kinase-like (PK-like)"/>
    <property type="match status" value="1"/>
</dbReference>
<evidence type="ECO:0000259" key="10">
    <source>
        <dbReference type="PROSITE" id="PS50011"/>
    </source>
</evidence>
<evidence type="ECO:0000256" key="3">
    <source>
        <dbReference type="ARBA" id="ARBA00022679"/>
    </source>
</evidence>
<dbReference type="Gene3D" id="1.10.10.1770">
    <property type="entry name" value="Gun4-like"/>
    <property type="match status" value="1"/>
</dbReference>
<dbReference type="Gene3D" id="1.25.40.620">
    <property type="match status" value="1"/>
</dbReference>
<name>A0A941GSE3_9CHRO</name>
<evidence type="ECO:0000256" key="5">
    <source>
        <dbReference type="ARBA" id="ARBA00022777"/>
    </source>
</evidence>
<dbReference type="PROSITE" id="PS00107">
    <property type="entry name" value="PROTEIN_KINASE_ATP"/>
    <property type="match status" value="1"/>
</dbReference>
<dbReference type="CDD" id="cd14014">
    <property type="entry name" value="STKc_PknB_like"/>
    <property type="match status" value="1"/>
</dbReference>
<evidence type="ECO:0000256" key="6">
    <source>
        <dbReference type="ARBA" id="ARBA00022840"/>
    </source>
</evidence>
<reference evidence="11" key="1">
    <citation type="submission" date="2021-02" db="EMBL/GenBank/DDBJ databases">
        <title>Metagenome analyses of Stigonema ocellatum DSM 106950, Chlorogloea purpurea SAG 13.99 and Gomphosphaeria aponina DSM 107014.</title>
        <authorList>
            <person name="Marter P."/>
            <person name="Huang S."/>
        </authorList>
    </citation>
    <scope>NUCLEOTIDE SEQUENCE</scope>
    <source>
        <strain evidence="11">JP213</strain>
    </source>
</reference>
<protein>
    <recommendedName>
        <fullName evidence="1">non-specific serine/threonine protein kinase</fullName>
        <ecNumber evidence="1">2.7.11.1</ecNumber>
    </recommendedName>
</protein>
<evidence type="ECO:0000313" key="12">
    <source>
        <dbReference type="Proteomes" id="UP000767446"/>
    </source>
</evidence>
<dbReference type="InterPro" id="IPR008629">
    <property type="entry name" value="GUN4-like"/>
</dbReference>
<evidence type="ECO:0000256" key="4">
    <source>
        <dbReference type="ARBA" id="ARBA00022741"/>
    </source>
</evidence>